<name>A0A1Y5F399_9BACT</name>
<reference evidence="3" key="1">
    <citation type="journal article" date="2017" name="Proc. Natl. Acad. Sci. U.S.A.">
        <title>Simulation of Deepwater Horizon oil plume reveals substrate specialization within a complex community of hydrocarbon-degraders.</title>
        <authorList>
            <person name="Hu P."/>
            <person name="Dubinsky E.A."/>
            <person name="Probst A.J."/>
            <person name="Wang J."/>
            <person name="Sieber C.M.K."/>
            <person name="Tom L.M."/>
            <person name="Gardinali P."/>
            <person name="Banfield J.F."/>
            <person name="Atlas R.M."/>
            <person name="Andersen G.L."/>
        </authorList>
    </citation>
    <scope>NUCLEOTIDE SEQUENCE [LARGE SCALE GENOMIC DNA]</scope>
</reference>
<feature type="chain" id="PRO_5012011778" description="Secreted protein" evidence="1">
    <location>
        <begin position="23"/>
        <end position="688"/>
    </location>
</feature>
<accession>A0A1Y5F399</accession>
<comment type="caution">
    <text evidence="2">The sequence shown here is derived from an EMBL/GenBank/DDBJ whole genome shotgun (WGS) entry which is preliminary data.</text>
</comment>
<organism evidence="2 3">
    <name type="scientific">Halobacteriovorax marinus</name>
    <dbReference type="NCBI Taxonomy" id="97084"/>
    <lineage>
        <taxon>Bacteria</taxon>
        <taxon>Pseudomonadati</taxon>
        <taxon>Bdellovibrionota</taxon>
        <taxon>Bacteriovoracia</taxon>
        <taxon>Bacteriovoracales</taxon>
        <taxon>Halobacteriovoraceae</taxon>
        <taxon>Halobacteriovorax</taxon>
    </lineage>
</organism>
<dbReference type="Proteomes" id="UP000196531">
    <property type="component" value="Unassembled WGS sequence"/>
</dbReference>
<keyword evidence="1" id="KW-0732">Signal</keyword>
<evidence type="ECO:0000313" key="3">
    <source>
        <dbReference type="Proteomes" id="UP000196531"/>
    </source>
</evidence>
<proteinExistence type="predicted"/>
<feature type="signal peptide" evidence="1">
    <location>
        <begin position="1"/>
        <end position="22"/>
    </location>
</feature>
<dbReference type="AlphaFoldDB" id="A0A1Y5F399"/>
<sequence>MKSLRFFAILCTFSLVNSSILAMSCPTPHSKYQDLLTKLKSVEEEIKNSGGSHCQSIAEKMSEVRSVYENGREVFTILETSISPVEGTRELSNENIEAVKNYGSEAISVVGDLISKMKAEDKCLSEDQQDNTLIAVSNVIQEVTSVAAKYTGPYGVPLSLGGNLIAGILRGIDSFKKASWFSNGYKFTSENDRLLFTKNLCIYHDIKSEVSNYINPLDRMVQLTALKVALKMKEYKTVRFYPEGKTLQGLYKNREAHLTIVKENLAKITTAKLKIENPFDECIGYAKVAHDPIQGIHGVHAMLLKGLEGLTGEAAKPAERLTKFYDFIESENGVPEEEGCYYFTDKQILVQNLKTNSMLKRYFQKVTEVYSNSMAFVQTQIKERYELDYGQWLMNTYSKLIWVESELSMMTGILGLKVEEYNKILNDAFELSVKKYEEVITSFELDVLSGEVASASLEEALLSVQESIQIRVDLNLDINRESSTYQREIIRIQKRLDERFLEKLAPKFIDFYITDRNVLLKKTRREIHSDLGDFYDDLDQDFKSLKEYFTFIKKDKSLDHAYTFAKIDGHIQNLLAVMNSHFTTQVYCKYFEKNGFRLDRIKKVCESSVMLTNKSSDALDLESISDIYNVLGEYRVYGEWAKKEGIIDSNSLGSILLKLEDCYKKIELEYFDKLSKSNVNSNKETELL</sequence>
<evidence type="ECO:0000313" key="2">
    <source>
        <dbReference type="EMBL" id="OUR94176.1"/>
    </source>
</evidence>
<protein>
    <recommendedName>
        <fullName evidence="4">Secreted protein</fullName>
    </recommendedName>
</protein>
<evidence type="ECO:0008006" key="4">
    <source>
        <dbReference type="Google" id="ProtNLM"/>
    </source>
</evidence>
<gene>
    <name evidence="2" type="ORF">A9Q84_17900</name>
</gene>
<dbReference type="EMBL" id="MAAO01000011">
    <property type="protein sequence ID" value="OUR94176.1"/>
    <property type="molecule type" value="Genomic_DNA"/>
</dbReference>
<dbReference type="PROSITE" id="PS51257">
    <property type="entry name" value="PROKAR_LIPOPROTEIN"/>
    <property type="match status" value="1"/>
</dbReference>
<evidence type="ECO:0000256" key="1">
    <source>
        <dbReference type="SAM" id="SignalP"/>
    </source>
</evidence>